<dbReference type="InterPro" id="IPR023091">
    <property type="entry name" value="MetalPrtase_cat_dom_sf_prd"/>
</dbReference>
<keyword evidence="5 8" id="KW-0255">Endonuclease</keyword>
<sequence>MPNEIDLGFSDGLEPAVRSVYSSQDWTAVLDTALSVMTQKLHQGTPFPYFPDAQTIWDKPKSLSLYIVDTAEGQALNLEARGKDYATNVLSYPSALPSEILNMMEVIELGELVLCHQVIDDEARAQGKTFEAHLTHLIIHGVLHLLGFDHEISDADADEMEGFEIQILEKLGIQNPYLES</sequence>
<evidence type="ECO:0000256" key="1">
    <source>
        <dbReference type="ARBA" id="ARBA00010875"/>
    </source>
</evidence>
<dbReference type="EMBL" id="LXHC01000028">
    <property type="protein sequence ID" value="OAU94762.1"/>
    <property type="molecule type" value="Genomic_DNA"/>
</dbReference>
<dbReference type="GO" id="GO:0005737">
    <property type="term" value="C:cytoplasm"/>
    <property type="evidence" value="ECO:0007669"/>
    <property type="project" value="UniProtKB-SubCell"/>
</dbReference>
<dbReference type="RefSeq" id="WP_064609884.1">
    <property type="nucleotide sequence ID" value="NZ_LXHB01000019.1"/>
</dbReference>
<evidence type="ECO:0000256" key="2">
    <source>
        <dbReference type="ARBA" id="ARBA00022517"/>
    </source>
</evidence>
<comment type="function">
    <text evidence="8">Single strand-specific metallo-endoribonuclease involved in late-stage 70S ribosome quality control and in maturation of the 3' terminus of the 16S rRNA.</text>
</comment>
<dbReference type="Proteomes" id="UP000078228">
    <property type="component" value="Unassembled WGS sequence"/>
</dbReference>
<gene>
    <name evidence="8" type="primary">ybeY</name>
    <name evidence="9" type="ORF">AO384_2119</name>
</gene>
<comment type="cofactor">
    <cofactor evidence="8">
        <name>Zn(2+)</name>
        <dbReference type="ChEBI" id="CHEBI:29105"/>
    </cofactor>
    <text evidence="8">Binds 1 zinc ion.</text>
</comment>
<dbReference type="GO" id="GO:0008270">
    <property type="term" value="F:zinc ion binding"/>
    <property type="evidence" value="ECO:0007669"/>
    <property type="project" value="UniProtKB-UniRule"/>
</dbReference>
<proteinExistence type="inferred from homology"/>
<keyword evidence="8" id="KW-0698">rRNA processing</keyword>
<comment type="subcellular location">
    <subcellularLocation>
        <location evidence="8">Cytoplasm</location>
    </subcellularLocation>
</comment>
<evidence type="ECO:0000256" key="6">
    <source>
        <dbReference type="ARBA" id="ARBA00022801"/>
    </source>
</evidence>
<dbReference type="PANTHER" id="PTHR46986">
    <property type="entry name" value="ENDORIBONUCLEASE YBEY, CHLOROPLASTIC"/>
    <property type="match status" value="1"/>
</dbReference>
<dbReference type="Gene3D" id="3.40.390.30">
    <property type="entry name" value="Metalloproteases ('zincins'), catalytic domain"/>
    <property type="match status" value="1"/>
</dbReference>
<keyword evidence="7 8" id="KW-0862">Zinc</keyword>
<evidence type="ECO:0000313" key="10">
    <source>
        <dbReference type="Proteomes" id="UP000078228"/>
    </source>
</evidence>
<dbReference type="AlphaFoldDB" id="A0A198UHQ2"/>
<evidence type="ECO:0000256" key="4">
    <source>
        <dbReference type="ARBA" id="ARBA00022723"/>
    </source>
</evidence>
<keyword evidence="6 8" id="KW-0378">Hydrolase</keyword>
<dbReference type="HAMAP" id="MF_00009">
    <property type="entry name" value="Endoribonucl_YbeY"/>
    <property type="match status" value="1"/>
</dbReference>
<keyword evidence="4 8" id="KW-0479">Metal-binding</keyword>
<feature type="binding site" evidence="8">
    <location>
        <position position="140"/>
    </location>
    <ligand>
        <name>Zn(2+)</name>
        <dbReference type="ChEBI" id="CHEBI:29105"/>
        <note>catalytic</note>
    </ligand>
</feature>
<feature type="binding site" evidence="8">
    <location>
        <position position="144"/>
    </location>
    <ligand>
        <name>Zn(2+)</name>
        <dbReference type="ChEBI" id="CHEBI:29105"/>
        <note>catalytic</note>
    </ligand>
</feature>
<dbReference type="SUPFAM" id="SSF55486">
    <property type="entry name" value="Metalloproteases ('zincins'), catalytic domain"/>
    <property type="match status" value="1"/>
</dbReference>
<keyword evidence="8" id="KW-0963">Cytoplasm</keyword>
<dbReference type="GO" id="GO:0006364">
    <property type="term" value="P:rRNA processing"/>
    <property type="evidence" value="ECO:0007669"/>
    <property type="project" value="UniProtKB-UniRule"/>
</dbReference>
<evidence type="ECO:0000256" key="7">
    <source>
        <dbReference type="ARBA" id="ARBA00022833"/>
    </source>
</evidence>
<dbReference type="PROSITE" id="PS01306">
    <property type="entry name" value="UPF0054"/>
    <property type="match status" value="1"/>
</dbReference>
<organism evidence="9 10">
    <name type="scientific">Moraxella catarrhalis</name>
    <name type="common">Branhamella catarrhalis</name>
    <dbReference type="NCBI Taxonomy" id="480"/>
    <lineage>
        <taxon>Bacteria</taxon>
        <taxon>Pseudomonadati</taxon>
        <taxon>Pseudomonadota</taxon>
        <taxon>Gammaproteobacteria</taxon>
        <taxon>Moraxellales</taxon>
        <taxon>Moraxellaceae</taxon>
        <taxon>Moraxella</taxon>
    </lineage>
</organism>
<evidence type="ECO:0000256" key="5">
    <source>
        <dbReference type="ARBA" id="ARBA00022759"/>
    </source>
</evidence>
<protein>
    <recommendedName>
        <fullName evidence="8">Endoribonuclease YbeY</fullName>
        <ecNumber evidence="8">3.1.-.-</ecNumber>
    </recommendedName>
</protein>
<name>A0A198UHQ2_MORCA</name>
<evidence type="ECO:0000256" key="8">
    <source>
        <dbReference type="HAMAP-Rule" id="MF_00009"/>
    </source>
</evidence>
<dbReference type="EC" id="3.1.-.-" evidence="8"/>
<dbReference type="GO" id="GO:0004222">
    <property type="term" value="F:metalloendopeptidase activity"/>
    <property type="evidence" value="ECO:0007669"/>
    <property type="project" value="InterPro"/>
</dbReference>
<feature type="binding site" evidence="8">
    <location>
        <position position="150"/>
    </location>
    <ligand>
        <name>Zn(2+)</name>
        <dbReference type="ChEBI" id="CHEBI:29105"/>
        <note>catalytic</note>
    </ligand>
</feature>
<keyword evidence="3 8" id="KW-0540">Nuclease</keyword>
<keyword evidence="10" id="KW-1185">Reference proteome</keyword>
<dbReference type="GO" id="GO:0004521">
    <property type="term" value="F:RNA endonuclease activity"/>
    <property type="evidence" value="ECO:0007669"/>
    <property type="project" value="UniProtKB-UniRule"/>
</dbReference>
<dbReference type="PANTHER" id="PTHR46986:SF1">
    <property type="entry name" value="ENDORIBONUCLEASE YBEY, CHLOROPLASTIC"/>
    <property type="match status" value="1"/>
</dbReference>
<reference evidence="9 10" key="1">
    <citation type="journal article" date="2016" name="Genome Biol. Evol.">
        <title>Comparative Genomic Analyses of the Moraxella catarrhalis Serosensitive and Seroresistant Lineages Demonstrate Their Independent Evolution.</title>
        <authorList>
            <person name="Earl J.P."/>
            <person name="de Vries S.P."/>
            <person name="Ahmed A."/>
            <person name="Powell E."/>
            <person name="Schultz M.P."/>
            <person name="Hermans P.W."/>
            <person name="Hill D.J."/>
            <person name="Zhou Z."/>
            <person name="Constantinidou C.I."/>
            <person name="Hu F.Z."/>
            <person name="Bootsma H.J."/>
            <person name="Ehrlich G.D."/>
        </authorList>
    </citation>
    <scope>NUCLEOTIDE SEQUENCE [LARGE SCALE GENOMIC DNA]</scope>
    <source>
        <strain evidence="9 10">Z7542</strain>
    </source>
</reference>
<dbReference type="InterPro" id="IPR020549">
    <property type="entry name" value="YbeY_CS"/>
</dbReference>
<dbReference type="Pfam" id="PF02130">
    <property type="entry name" value="YbeY"/>
    <property type="match status" value="1"/>
</dbReference>
<dbReference type="PATRIC" id="fig|480.237.peg.168"/>
<dbReference type="InterPro" id="IPR002036">
    <property type="entry name" value="YbeY"/>
</dbReference>
<keyword evidence="2 8" id="KW-0690">Ribosome biogenesis</keyword>
<comment type="similarity">
    <text evidence="1 8">Belongs to the endoribonuclease YbeY family.</text>
</comment>
<accession>A0A198UHQ2</accession>
<dbReference type="OrthoDB" id="9807740at2"/>
<dbReference type="NCBIfam" id="TIGR00043">
    <property type="entry name" value="rRNA maturation RNase YbeY"/>
    <property type="match status" value="1"/>
</dbReference>
<comment type="caution">
    <text evidence="9">The sequence shown here is derived from an EMBL/GenBank/DDBJ whole genome shotgun (WGS) entry which is preliminary data.</text>
</comment>
<evidence type="ECO:0000313" key="9">
    <source>
        <dbReference type="EMBL" id="OAU94762.1"/>
    </source>
</evidence>
<evidence type="ECO:0000256" key="3">
    <source>
        <dbReference type="ARBA" id="ARBA00022722"/>
    </source>
</evidence>